<dbReference type="PANTHER" id="PTHR10928">
    <property type="entry name" value="SUPPRESSOR OF FUSED"/>
    <property type="match status" value="1"/>
</dbReference>
<dbReference type="EMBL" id="LT906449">
    <property type="protein sequence ID" value="SNV06054.1"/>
    <property type="molecule type" value="Genomic_DNA"/>
</dbReference>
<evidence type="ECO:0000313" key="2">
    <source>
        <dbReference type="EMBL" id="AMD84970.1"/>
    </source>
</evidence>
<dbReference type="EMBL" id="CP014227">
    <property type="protein sequence ID" value="AMD84970.1"/>
    <property type="molecule type" value="Genomic_DNA"/>
</dbReference>
<feature type="domain" description="Suppressor of fused-like" evidence="1">
    <location>
        <begin position="47"/>
        <end position="214"/>
    </location>
</feature>
<dbReference type="SUPFAM" id="SSF103359">
    <property type="entry name" value="Suppressor of Fused, N-terminal domain"/>
    <property type="match status" value="1"/>
</dbReference>
<dbReference type="InterPro" id="IPR037181">
    <property type="entry name" value="SUFU_N"/>
</dbReference>
<dbReference type="GO" id="GO:0005737">
    <property type="term" value="C:cytoplasm"/>
    <property type="evidence" value="ECO:0007669"/>
    <property type="project" value="TreeGrafter"/>
</dbReference>
<evidence type="ECO:0000313" key="4">
    <source>
        <dbReference type="Proteomes" id="UP000065822"/>
    </source>
</evidence>
<name>A0AAX2GX18_9FLAO</name>
<evidence type="ECO:0000313" key="3">
    <source>
        <dbReference type="EMBL" id="SNV06054.1"/>
    </source>
</evidence>
<dbReference type="InterPro" id="IPR020941">
    <property type="entry name" value="SUFU-like_domain"/>
</dbReference>
<dbReference type="PANTHER" id="PTHR10928:SF2">
    <property type="entry name" value="SUPPRESSOR OF FUSED HOMOLOG"/>
    <property type="match status" value="1"/>
</dbReference>
<protein>
    <submittedName>
        <fullName evidence="2">Riboflavin biosynthesis protein</fullName>
    </submittedName>
    <submittedName>
        <fullName evidence="3">Suppressor of fused protein (SUFU)</fullName>
    </submittedName>
</protein>
<organism evidence="3 5">
    <name type="scientific">Capnocytophaga haemolytica</name>
    <dbReference type="NCBI Taxonomy" id="45243"/>
    <lineage>
        <taxon>Bacteria</taxon>
        <taxon>Pseudomonadati</taxon>
        <taxon>Bacteroidota</taxon>
        <taxon>Flavobacteriia</taxon>
        <taxon>Flavobacteriales</taxon>
        <taxon>Flavobacteriaceae</taxon>
        <taxon>Capnocytophaga</taxon>
    </lineage>
</organism>
<dbReference type="AlphaFoldDB" id="A0AAX2GX18"/>
<keyword evidence="4" id="KW-1185">Reference proteome</keyword>
<reference evidence="2 4" key="1">
    <citation type="submission" date="2016-02" db="EMBL/GenBank/DDBJ databases">
        <authorList>
            <person name="Holder M.E."/>
            <person name="Ajami N.J."/>
            <person name="Petrosino J.F."/>
        </authorList>
    </citation>
    <scope>NUCLEOTIDE SEQUENCE [LARGE SCALE GENOMIC DNA]</scope>
    <source>
        <strain evidence="2 4">CCUG 32990</strain>
    </source>
</reference>
<reference evidence="3 5" key="2">
    <citation type="submission" date="2017-06" db="EMBL/GenBank/DDBJ databases">
        <authorList>
            <consortium name="Pathogen Informatics"/>
        </authorList>
    </citation>
    <scope>NUCLEOTIDE SEQUENCE [LARGE SCALE GENOMIC DNA]</scope>
    <source>
        <strain evidence="3 5">NCTC12947</strain>
    </source>
</reference>
<dbReference type="Proteomes" id="UP000215539">
    <property type="component" value="Chromosome 1"/>
</dbReference>
<dbReference type="RefSeq" id="WP_066428948.1">
    <property type="nucleotide sequence ID" value="NZ_CP014227.1"/>
</dbReference>
<proteinExistence type="predicted"/>
<evidence type="ECO:0000313" key="5">
    <source>
        <dbReference type="Proteomes" id="UP000215539"/>
    </source>
</evidence>
<dbReference type="KEGG" id="chg:AXF12_05220"/>
<sequence length="214" mass="24836">MTQEEYKARFSKDDAPGWEAIDAALEKLYGAQEPQHFAPIISSRFGGDDPLDGISIYESNKQEPHFHFVSYGMSFLYYDDEYTEEEYSGWGFEFTYRMKKQGDNNIYWVQNLMQNLARYVNESKRYFDPYHFIPANGPIRLDYDTDITALAFAPDPELGTIDTPNGKVQFLQMVGLTSAEYEYLKPLNNVEAVEALLKKMQRDNPLLITDLDRK</sequence>
<evidence type="ECO:0000259" key="1">
    <source>
        <dbReference type="Pfam" id="PF05076"/>
    </source>
</evidence>
<dbReference type="InterPro" id="IPR007768">
    <property type="entry name" value="Suppressor_of_fused"/>
</dbReference>
<dbReference type="Pfam" id="PF05076">
    <property type="entry name" value="SUFU"/>
    <property type="match status" value="1"/>
</dbReference>
<accession>A0AAX2GX18</accession>
<gene>
    <name evidence="2" type="ORF">AXF12_05220</name>
    <name evidence="3" type="ORF">SAMEA44541418_00681</name>
</gene>
<dbReference type="Proteomes" id="UP000065822">
    <property type="component" value="Chromosome"/>
</dbReference>